<proteinExistence type="predicted"/>
<reference evidence="1" key="1">
    <citation type="submission" date="2022-07" db="EMBL/GenBank/DDBJ databases">
        <title>Phylogenomic reconstructions and comparative analyses of Kickxellomycotina fungi.</title>
        <authorList>
            <person name="Reynolds N.K."/>
            <person name="Stajich J.E."/>
            <person name="Barry K."/>
            <person name="Grigoriev I.V."/>
            <person name="Crous P."/>
            <person name="Smith M.E."/>
        </authorList>
    </citation>
    <scope>NUCLEOTIDE SEQUENCE</scope>
    <source>
        <strain evidence="1">CBS 190363</strain>
    </source>
</reference>
<dbReference type="Proteomes" id="UP001139981">
    <property type="component" value="Unassembled WGS sequence"/>
</dbReference>
<sequence>MFDVHCHIHESDVLFSSSSNNKTVYCVQATQYTDWSRVAQLKEEHGDRIIAAFGLHPWFAHRVESGEIPETWRAELCLLVKKYGGIVGECGLDKAARSPDTGKPYPFEPQVSLLKAQLAIAHELGVSVSVHCVRAFGPLADILREAERDGSLPPRIMLHSYSGSPDMLQQLFLKGELGTRIYASYSHIVNGRNLQKTLQCIRATPQSRVLVESDLHDVSNTLPALDRAIAMVAEAYGWQLHETREKLTENARAFFSNR</sequence>
<organism evidence="1 2">
    <name type="scientific">Coemansia aciculifera</name>
    <dbReference type="NCBI Taxonomy" id="417176"/>
    <lineage>
        <taxon>Eukaryota</taxon>
        <taxon>Fungi</taxon>
        <taxon>Fungi incertae sedis</taxon>
        <taxon>Zoopagomycota</taxon>
        <taxon>Kickxellomycotina</taxon>
        <taxon>Kickxellomycetes</taxon>
        <taxon>Kickxellales</taxon>
        <taxon>Kickxellaceae</taxon>
        <taxon>Coemansia</taxon>
    </lineage>
</organism>
<evidence type="ECO:0000313" key="2">
    <source>
        <dbReference type="Proteomes" id="UP001139981"/>
    </source>
</evidence>
<keyword evidence="2" id="KW-1185">Reference proteome</keyword>
<name>A0ACC1M997_9FUNG</name>
<protein>
    <submittedName>
        <fullName evidence="1">Cut9-interacting protein scn1</fullName>
    </submittedName>
</protein>
<comment type="caution">
    <text evidence="1">The sequence shown here is derived from an EMBL/GenBank/DDBJ whole genome shotgun (WGS) entry which is preliminary data.</text>
</comment>
<dbReference type="EMBL" id="JANBVB010000030">
    <property type="protein sequence ID" value="KAJ2899324.1"/>
    <property type="molecule type" value="Genomic_DNA"/>
</dbReference>
<evidence type="ECO:0000313" key="1">
    <source>
        <dbReference type="EMBL" id="KAJ2899324.1"/>
    </source>
</evidence>
<gene>
    <name evidence="1" type="primary">scn1</name>
    <name evidence="1" type="ORF">IWW38_001033</name>
</gene>
<accession>A0ACC1M997</accession>